<proteinExistence type="predicted"/>
<reference evidence="1" key="1">
    <citation type="submission" date="2025-03" db="EMBL/GenBank/DDBJ databases">
        <authorList>
            <consortium name="ELIXIR-Norway"/>
            <consortium name="Elixir Norway"/>
        </authorList>
    </citation>
    <scope>NUCLEOTIDE SEQUENCE</scope>
</reference>
<evidence type="ECO:0000313" key="2">
    <source>
        <dbReference type="Proteomes" id="UP001162501"/>
    </source>
</evidence>
<evidence type="ECO:0000313" key="1">
    <source>
        <dbReference type="EMBL" id="CAN0501506.1"/>
    </source>
</evidence>
<dbReference type="Proteomes" id="UP001162501">
    <property type="component" value="Chromosome 34"/>
</dbReference>
<name>A0ACB1MJZ6_RANTA</name>
<accession>A0ACB1MJZ6</accession>
<sequence length="178" mass="17785">MRAAGGRLTVTQGLCRPQGCGEGAPPRLPPHLSGPTGKPPGSLWTLKHGQMAQEVPAGHDHSSPSPASSLLMEAEVTLAGHTHEKAEGLLRAHSGPATSCWGLGTCMLTIPAHLPRGLGCPRCLSVGEPGGIPPLCSGHSGGGHSPTQGSCGVDSPELAGGEPPLHQAGQGGPPGWQG</sequence>
<gene>
    <name evidence="1" type="ORF">MRATA1EN22A_LOCUS22339</name>
</gene>
<protein>
    <submittedName>
        <fullName evidence="1">Uncharacterized protein</fullName>
    </submittedName>
</protein>
<organism evidence="1 2">
    <name type="scientific">Rangifer tarandus platyrhynchus</name>
    <name type="common">Svalbard reindeer</name>
    <dbReference type="NCBI Taxonomy" id="3082113"/>
    <lineage>
        <taxon>Eukaryota</taxon>
        <taxon>Metazoa</taxon>
        <taxon>Chordata</taxon>
        <taxon>Craniata</taxon>
        <taxon>Vertebrata</taxon>
        <taxon>Euteleostomi</taxon>
        <taxon>Mammalia</taxon>
        <taxon>Eutheria</taxon>
        <taxon>Laurasiatheria</taxon>
        <taxon>Artiodactyla</taxon>
        <taxon>Ruminantia</taxon>
        <taxon>Pecora</taxon>
        <taxon>Cervidae</taxon>
        <taxon>Odocoileinae</taxon>
        <taxon>Rangifer</taxon>
    </lineage>
</organism>
<dbReference type="EMBL" id="OZ243562">
    <property type="protein sequence ID" value="CAN0501506.1"/>
    <property type="molecule type" value="Genomic_DNA"/>
</dbReference>